<sequence length="31" mass="3425">MVARLPLGLQTRGGSALLRPAPRGYSFRRRA</sequence>
<dbReference type="Gramene" id="MELO3C028168.2.1">
    <property type="protein sequence ID" value="MELO3C028168.2.1"/>
    <property type="gene ID" value="MELO3C028168.2"/>
</dbReference>
<accession>A0A9I9E3H2</accession>
<dbReference type="EnsemblPlants" id="MELO3C028168.2.1">
    <property type="protein sequence ID" value="MELO3C028168.2.1"/>
    <property type="gene ID" value="MELO3C028168.2"/>
</dbReference>
<protein>
    <submittedName>
        <fullName evidence="1">Uncharacterized protein</fullName>
    </submittedName>
</protein>
<organism evidence="1">
    <name type="scientific">Cucumis melo</name>
    <name type="common">Muskmelon</name>
    <dbReference type="NCBI Taxonomy" id="3656"/>
    <lineage>
        <taxon>Eukaryota</taxon>
        <taxon>Viridiplantae</taxon>
        <taxon>Streptophyta</taxon>
        <taxon>Embryophyta</taxon>
        <taxon>Tracheophyta</taxon>
        <taxon>Spermatophyta</taxon>
        <taxon>Magnoliopsida</taxon>
        <taxon>eudicotyledons</taxon>
        <taxon>Gunneridae</taxon>
        <taxon>Pentapetalae</taxon>
        <taxon>rosids</taxon>
        <taxon>fabids</taxon>
        <taxon>Cucurbitales</taxon>
        <taxon>Cucurbitaceae</taxon>
        <taxon>Benincaseae</taxon>
        <taxon>Cucumis</taxon>
    </lineage>
</organism>
<evidence type="ECO:0000313" key="1">
    <source>
        <dbReference type="EnsemblPlants" id="MELO3C028168.2.1"/>
    </source>
</evidence>
<proteinExistence type="predicted"/>
<reference evidence="1" key="1">
    <citation type="submission" date="2023-03" db="UniProtKB">
        <authorList>
            <consortium name="EnsemblPlants"/>
        </authorList>
    </citation>
    <scope>IDENTIFICATION</scope>
</reference>
<name>A0A9I9E3H2_CUCME</name>
<dbReference type="AlphaFoldDB" id="A0A9I9E3H2"/>